<feature type="signal peptide" evidence="2">
    <location>
        <begin position="1"/>
        <end position="22"/>
    </location>
</feature>
<evidence type="ECO:0000256" key="1">
    <source>
        <dbReference type="SAM" id="MobiDB-lite"/>
    </source>
</evidence>
<evidence type="ECO:0000256" key="2">
    <source>
        <dbReference type="SAM" id="SignalP"/>
    </source>
</evidence>
<feature type="region of interest" description="Disordered" evidence="1">
    <location>
        <begin position="36"/>
        <end position="59"/>
    </location>
</feature>
<comment type="caution">
    <text evidence="3">The sequence shown here is derived from an EMBL/GenBank/DDBJ whole genome shotgun (WGS) entry which is preliminary data.</text>
</comment>
<sequence length="197" mass="21854">MPWRRLEALTYVLLLLAQLLERQLLLQPLLPIQETSGADAENEPSSSSSGQHAERGTRRSYTPGCLDILFGPKGIGAERAKDAQGHEHTREEVNRRLRWKGRAHFPSADDTSIRKADRALESKPRSQSMQAAPLVHFQESVSCCSYGSESPPEEVRQRSKSHTEVLVDRPHFHRLPSAQGAPKGLIASLGTHHVNAS</sequence>
<proteinExistence type="predicted"/>
<dbReference type="OrthoDB" id="429357at2759"/>
<feature type="region of interest" description="Disordered" evidence="1">
    <location>
        <begin position="105"/>
        <end position="131"/>
    </location>
</feature>
<reference evidence="3 4" key="1">
    <citation type="submission" date="2020-04" db="EMBL/GenBank/DDBJ databases">
        <title>Perkinsus olseni comparative genomics.</title>
        <authorList>
            <person name="Bogema D.R."/>
        </authorList>
    </citation>
    <scope>NUCLEOTIDE SEQUENCE [LARGE SCALE GENOMIC DNA]</scope>
    <source>
        <strain evidence="3">00978-12</strain>
    </source>
</reference>
<evidence type="ECO:0000313" key="3">
    <source>
        <dbReference type="EMBL" id="KAF4697677.1"/>
    </source>
</evidence>
<protein>
    <recommendedName>
        <fullName evidence="5">Secreted protein</fullName>
    </recommendedName>
</protein>
<dbReference type="AlphaFoldDB" id="A0A7J6PP45"/>
<keyword evidence="2" id="KW-0732">Signal</keyword>
<evidence type="ECO:0008006" key="5">
    <source>
        <dbReference type="Google" id="ProtNLM"/>
    </source>
</evidence>
<feature type="compositionally biased region" description="Basic and acidic residues" evidence="1">
    <location>
        <begin position="111"/>
        <end position="124"/>
    </location>
</feature>
<dbReference type="Proteomes" id="UP000541610">
    <property type="component" value="Unassembled WGS sequence"/>
</dbReference>
<dbReference type="EMBL" id="JABANP010000001">
    <property type="protein sequence ID" value="KAF4697677.1"/>
    <property type="molecule type" value="Genomic_DNA"/>
</dbReference>
<organism evidence="3 4">
    <name type="scientific">Perkinsus olseni</name>
    <name type="common">Perkinsus atlanticus</name>
    <dbReference type="NCBI Taxonomy" id="32597"/>
    <lineage>
        <taxon>Eukaryota</taxon>
        <taxon>Sar</taxon>
        <taxon>Alveolata</taxon>
        <taxon>Perkinsozoa</taxon>
        <taxon>Perkinsea</taxon>
        <taxon>Perkinsida</taxon>
        <taxon>Perkinsidae</taxon>
        <taxon>Perkinsus</taxon>
    </lineage>
</organism>
<gene>
    <name evidence="3" type="ORF">FOZ60_000029</name>
</gene>
<name>A0A7J6PP45_PEROL</name>
<accession>A0A7J6PP45</accession>
<feature type="chain" id="PRO_5029621544" description="Secreted protein" evidence="2">
    <location>
        <begin position="23"/>
        <end position="197"/>
    </location>
</feature>
<evidence type="ECO:0000313" key="4">
    <source>
        <dbReference type="Proteomes" id="UP000541610"/>
    </source>
</evidence>